<dbReference type="EMBL" id="JAWLKA010000022">
    <property type="protein sequence ID" value="MDV6284967.1"/>
    <property type="molecule type" value="Genomic_DNA"/>
</dbReference>
<sequence length="269" mass="30175">MGDYPKLRRAIELRDELHDFMVENLKSPTLVSHSNGDDQTNPVVRMEWKLADVPLPDYERGALLLGDVVHNLRAALDHAMWQVTPDAVRSARPTTVQLPICDSRKAFETWKKKRGDCYPEKVLETLDVAQPFHAPPDQLHPLGILQYLSNTDKHRLLNVVNHAAVDIGPVTVRPEPKGGVRSWKFSGNLKEGETVAWVEWDRTQESYGVNVSPQLAFRQHVRYIDRAERVHWLVVGEIVNTIMPFAGKLVGCLVVAAGMNGDELLSPGG</sequence>
<organism evidence="1 2">
    <name type="scientific">Rhodococcus jostii</name>
    <dbReference type="NCBI Taxonomy" id="132919"/>
    <lineage>
        <taxon>Bacteria</taxon>
        <taxon>Bacillati</taxon>
        <taxon>Actinomycetota</taxon>
        <taxon>Actinomycetes</taxon>
        <taxon>Mycobacteriales</taxon>
        <taxon>Nocardiaceae</taxon>
        <taxon>Rhodococcus</taxon>
    </lineage>
</organism>
<keyword evidence="2" id="KW-1185">Reference proteome</keyword>
<gene>
    <name evidence="1" type="ORF">R3Q59_31275</name>
</gene>
<evidence type="ECO:0000313" key="2">
    <source>
        <dbReference type="Proteomes" id="UP001185737"/>
    </source>
</evidence>
<dbReference type="Proteomes" id="UP001185737">
    <property type="component" value="Unassembled WGS sequence"/>
</dbReference>
<protein>
    <submittedName>
        <fullName evidence="1">Uncharacterized protein</fullName>
    </submittedName>
</protein>
<reference evidence="1 2" key="1">
    <citation type="submission" date="2023-10" db="EMBL/GenBank/DDBJ databases">
        <title>Development of a sustainable strategy for remediation of hydrocarbon-contaminated territories based on the waste exchange concept.</title>
        <authorList>
            <person name="Krivoruchko A."/>
        </authorList>
    </citation>
    <scope>NUCLEOTIDE SEQUENCE [LARGE SCALE GENOMIC DNA]</scope>
    <source>
        <strain evidence="1 2">IEGM 60</strain>
    </source>
</reference>
<dbReference type="RefSeq" id="WP_317570640.1">
    <property type="nucleotide sequence ID" value="NZ_JAWLKA010000022.1"/>
</dbReference>
<accession>A0ABU4CN11</accession>
<comment type="caution">
    <text evidence="1">The sequence shown here is derived from an EMBL/GenBank/DDBJ whole genome shotgun (WGS) entry which is preliminary data.</text>
</comment>
<proteinExistence type="predicted"/>
<evidence type="ECO:0000313" key="1">
    <source>
        <dbReference type="EMBL" id="MDV6284967.1"/>
    </source>
</evidence>
<name>A0ABU4CN11_RHOJO</name>